<name>A0ABY7H822_9BACT</name>
<sequence>MSLQPLPLRHVHEDILHPPAASPARITTGAVVAIVRDSSSPRARAAAAT</sequence>
<accession>A0ABY7H822</accession>
<proteinExistence type="predicted"/>
<dbReference type="EMBL" id="CP114040">
    <property type="protein sequence ID" value="WAS95412.1"/>
    <property type="molecule type" value="Genomic_DNA"/>
</dbReference>
<evidence type="ECO:0000313" key="1">
    <source>
        <dbReference type="EMBL" id="WAS95412.1"/>
    </source>
</evidence>
<dbReference type="RefSeq" id="WP_269037744.1">
    <property type="nucleotide sequence ID" value="NZ_CP114040.1"/>
</dbReference>
<dbReference type="Proteomes" id="UP001164459">
    <property type="component" value="Chromosome"/>
</dbReference>
<gene>
    <name evidence="1" type="ORF">O0S08_04565</name>
</gene>
<evidence type="ECO:0000313" key="2">
    <source>
        <dbReference type="Proteomes" id="UP001164459"/>
    </source>
</evidence>
<protein>
    <submittedName>
        <fullName evidence="1">Uncharacterized protein</fullName>
    </submittedName>
</protein>
<organism evidence="1 2">
    <name type="scientific">Nannocystis punicea</name>
    <dbReference type="NCBI Taxonomy" id="2995304"/>
    <lineage>
        <taxon>Bacteria</taxon>
        <taxon>Pseudomonadati</taxon>
        <taxon>Myxococcota</taxon>
        <taxon>Polyangia</taxon>
        <taxon>Nannocystales</taxon>
        <taxon>Nannocystaceae</taxon>
        <taxon>Nannocystis</taxon>
    </lineage>
</organism>
<reference evidence="1" key="1">
    <citation type="submission" date="2022-11" db="EMBL/GenBank/DDBJ databases">
        <title>Minimal conservation of predation-associated metabolite biosynthetic gene clusters underscores biosynthetic potential of Myxococcota including descriptions for ten novel species: Archangium lansinium sp. nov., Myxococcus landrumus sp. nov., Nannocystis bai.</title>
        <authorList>
            <person name="Ahearne A."/>
            <person name="Stevens C."/>
            <person name="Dowd S."/>
        </authorList>
    </citation>
    <scope>NUCLEOTIDE SEQUENCE</scope>
    <source>
        <strain evidence="1">Fl3</strain>
    </source>
</reference>
<keyword evidence="2" id="KW-1185">Reference proteome</keyword>